<sequence>MSSTHFFGAVLQGTPRTPVGGERLDKHGALSDGPSAVLSGPSKPFYGPTLLYPRNALLRRVARERATMVCEGGALHACSRAIDQPGRAGKDVKEKGAEAGEASGIEKCSQKGKWCTKLMSPSMRKCALTYRLVYTSNNAV</sequence>
<organism evidence="2 3">
    <name type="scientific">Trachymyrmex cornetzi</name>
    <dbReference type="NCBI Taxonomy" id="471704"/>
    <lineage>
        <taxon>Eukaryota</taxon>
        <taxon>Metazoa</taxon>
        <taxon>Ecdysozoa</taxon>
        <taxon>Arthropoda</taxon>
        <taxon>Hexapoda</taxon>
        <taxon>Insecta</taxon>
        <taxon>Pterygota</taxon>
        <taxon>Neoptera</taxon>
        <taxon>Endopterygota</taxon>
        <taxon>Hymenoptera</taxon>
        <taxon>Apocrita</taxon>
        <taxon>Aculeata</taxon>
        <taxon>Formicoidea</taxon>
        <taxon>Formicidae</taxon>
        <taxon>Myrmicinae</taxon>
        <taxon>Trachymyrmex</taxon>
    </lineage>
</organism>
<dbReference type="EMBL" id="KQ979609">
    <property type="protein sequence ID" value="KYN20125.1"/>
    <property type="molecule type" value="Genomic_DNA"/>
</dbReference>
<evidence type="ECO:0000313" key="3">
    <source>
        <dbReference type="Proteomes" id="UP000078492"/>
    </source>
</evidence>
<accession>A0A195E4K5</accession>
<dbReference type="AlphaFoldDB" id="A0A195E4K5"/>
<evidence type="ECO:0000256" key="1">
    <source>
        <dbReference type="SAM" id="MobiDB-lite"/>
    </source>
</evidence>
<feature type="region of interest" description="Disordered" evidence="1">
    <location>
        <begin position="1"/>
        <end position="22"/>
    </location>
</feature>
<protein>
    <submittedName>
        <fullName evidence="2">Uncharacterized protein</fullName>
    </submittedName>
</protein>
<name>A0A195E4K5_9HYME</name>
<dbReference type="Proteomes" id="UP000078492">
    <property type="component" value="Unassembled WGS sequence"/>
</dbReference>
<reference evidence="2 3" key="1">
    <citation type="submission" date="2015-09" db="EMBL/GenBank/DDBJ databases">
        <title>Trachymyrmex cornetzi WGS genome.</title>
        <authorList>
            <person name="Nygaard S."/>
            <person name="Hu H."/>
            <person name="Boomsma J."/>
            <person name="Zhang G."/>
        </authorList>
    </citation>
    <scope>NUCLEOTIDE SEQUENCE [LARGE SCALE GENOMIC DNA]</scope>
    <source>
        <strain evidence="2">Tcor2-1</strain>
        <tissue evidence="2">Whole body</tissue>
    </source>
</reference>
<gene>
    <name evidence="2" type="ORF">ALC57_07415</name>
</gene>
<proteinExistence type="predicted"/>
<keyword evidence="3" id="KW-1185">Reference proteome</keyword>
<evidence type="ECO:0000313" key="2">
    <source>
        <dbReference type="EMBL" id="KYN20125.1"/>
    </source>
</evidence>